<evidence type="ECO:0000256" key="3">
    <source>
        <dbReference type="ARBA" id="ARBA00012687"/>
    </source>
</evidence>
<dbReference type="Proteomes" id="UP000037939">
    <property type="component" value="Unassembled WGS sequence"/>
</dbReference>
<keyword evidence="7 11" id="KW-0328">Glycosyltransferase</keyword>
<evidence type="ECO:0000256" key="6">
    <source>
        <dbReference type="ARBA" id="ARBA00022556"/>
    </source>
</evidence>
<comment type="caution">
    <text evidence="12">The sequence shown here is derived from an EMBL/GenBank/DDBJ whole genome shotgun (WGS) entry which is preliminary data.</text>
</comment>
<organism evidence="12 13">
    <name type="scientific">Amantichitinum ursilacus</name>
    <dbReference type="NCBI Taxonomy" id="857265"/>
    <lineage>
        <taxon>Bacteria</taxon>
        <taxon>Pseudomonadati</taxon>
        <taxon>Pseudomonadota</taxon>
        <taxon>Betaproteobacteria</taxon>
        <taxon>Neisseriales</taxon>
        <taxon>Chitinibacteraceae</taxon>
        <taxon>Amantichitinum</taxon>
    </lineage>
</organism>
<evidence type="ECO:0000256" key="5">
    <source>
        <dbReference type="ARBA" id="ARBA00022516"/>
    </source>
</evidence>
<evidence type="ECO:0000256" key="7">
    <source>
        <dbReference type="ARBA" id="ARBA00022676"/>
    </source>
</evidence>
<evidence type="ECO:0000313" key="12">
    <source>
        <dbReference type="EMBL" id="KPC55224.1"/>
    </source>
</evidence>
<dbReference type="PATRIC" id="fig|857265.3.peg.246"/>
<evidence type="ECO:0000256" key="8">
    <source>
        <dbReference type="ARBA" id="ARBA00022679"/>
    </source>
</evidence>
<dbReference type="AlphaFoldDB" id="A0A0N1JTV3"/>
<dbReference type="SUPFAM" id="SSF53756">
    <property type="entry name" value="UDP-Glycosyltransferase/glycogen phosphorylase"/>
    <property type="match status" value="1"/>
</dbReference>
<dbReference type="GO" id="GO:0016020">
    <property type="term" value="C:membrane"/>
    <property type="evidence" value="ECO:0007669"/>
    <property type="project" value="GOC"/>
</dbReference>
<name>A0A0N1JTV3_9NEIS</name>
<evidence type="ECO:0000256" key="11">
    <source>
        <dbReference type="HAMAP-Rule" id="MF_00392"/>
    </source>
</evidence>
<dbReference type="UniPathway" id="UPA00973"/>
<dbReference type="PANTHER" id="PTHR30372">
    <property type="entry name" value="LIPID-A-DISACCHARIDE SYNTHASE"/>
    <property type="match status" value="1"/>
</dbReference>
<dbReference type="GO" id="GO:0009245">
    <property type="term" value="P:lipid A biosynthetic process"/>
    <property type="evidence" value="ECO:0007669"/>
    <property type="project" value="UniProtKB-UniRule"/>
</dbReference>
<dbReference type="PANTHER" id="PTHR30372:SF4">
    <property type="entry name" value="LIPID-A-DISACCHARIDE SYNTHASE, MITOCHONDRIAL-RELATED"/>
    <property type="match status" value="1"/>
</dbReference>
<dbReference type="GO" id="GO:0008915">
    <property type="term" value="F:lipid-A-disaccharide synthase activity"/>
    <property type="evidence" value="ECO:0007669"/>
    <property type="project" value="UniProtKB-UniRule"/>
</dbReference>
<comment type="catalytic activity">
    <reaction evidence="10 11">
        <text>a lipid X + a UDP-2-N,3-O-bis[(3R)-3-hydroxyacyl]-alpha-D-glucosamine = a lipid A disaccharide + UDP + H(+)</text>
        <dbReference type="Rhea" id="RHEA:67828"/>
        <dbReference type="ChEBI" id="CHEBI:15378"/>
        <dbReference type="ChEBI" id="CHEBI:58223"/>
        <dbReference type="ChEBI" id="CHEBI:137748"/>
        <dbReference type="ChEBI" id="CHEBI:176338"/>
        <dbReference type="ChEBI" id="CHEBI:176343"/>
        <dbReference type="EC" id="2.4.1.182"/>
    </reaction>
</comment>
<comment type="pathway">
    <text evidence="11">Bacterial outer membrane biogenesis; LPS lipid A biosynthesis.</text>
</comment>
<dbReference type="CDD" id="cd01635">
    <property type="entry name" value="Glycosyltransferase_GTB-type"/>
    <property type="match status" value="1"/>
</dbReference>
<evidence type="ECO:0000313" key="13">
    <source>
        <dbReference type="Proteomes" id="UP000037939"/>
    </source>
</evidence>
<comment type="similarity">
    <text evidence="2 11">Belongs to the LpxB family.</text>
</comment>
<keyword evidence="8 11" id="KW-0808">Transferase</keyword>
<reference evidence="12 13" key="1">
    <citation type="submission" date="2015-07" db="EMBL/GenBank/DDBJ databases">
        <title>Draft genome sequence of the Amantichitinum ursilacus IGB-41, a new chitin-degrading bacterium.</title>
        <authorList>
            <person name="Kirstahler P."/>
            <person name="Guenther M."/>
            <person name="Grumaz C."/>
            <person name="Rupp S."/>
            <person name="Zibek S."/>
            <person name="Sohn K."/>
        </authorList>
    </citation>
    <scope>NUCLEOTIDE SEQUENCE [LARGE SCALE GENOMIC DNA]</scope>
    <source>
        <strain evidence="12 13">IGB-41</strain>
    </source>
</reference>
<keyword evidence="6 11" id="KW-0441">Lipid A biosynthesis</keyword>
<dbReference type="RefSeq" id="WP_053935944.1">
    <property type="nucleotide sequence ID" value="NZ_LAQT01000001.1"/>
</dbReference>
<keyword evidence="13" id="KW-1185">Reference proteome</keyword>
<dbReference type="GO" id="GO:0005543">
    <property type="term" value="F:phospholipid binding"/>
    <property type="evidence" value="ECO:0007669"/>
    <property type="project" value="TreeGrafter"/>
</dbReference>
<accession>A0A0N1JTV3</accession>
<protein>
    <recommendedName>
        <fullName evidence="4 11">Lipid-A-disaccharide synthase</fullName>
        <ecNumber evidence="3 11">2.4.1.182</ecNumber>
    </recommendedName>
</protein>
<evidence type="ECO:0000256" key="9">
    <source>
        <dbReference type="ARBA" id="ARBA00023098"/>
    </source>
</evidence>
<dbReference type="Pfam" id="PF02684">
    <property type="entry name" value="LpxB"/>
    <property type="match status" value="1"/>
</dbReference>
<proteinExistence type="inferred from homology"/>
<sequence>MIDRLFPQAGGHPRIAIVAGEASGDLLGAALIEALRQRLPNAIYSGIAGPRMKAEGAHSVVPMEKLAVRGYAEVIKHLPELLRIRRELKDAILREKPDLVIGIDAPDFNLGLEAACKAAGIPVVHYVSPSIWAWRSERLKKIGQSVSHVLLLFPFEEALYRQAGIPATYVGHPLADQFPLQPDQPALRETLGVPVASTVFAMLPGSRQSELALHAALFVETARKLFERYPSAVFLVPFITRETRDMFETEMWKQGAQELPFRLMFGHAHEAMQASDAIVVASGTAALEAMLAKRPTVVTYRLTNFTYRMVRKKIKTPYISLPNALAARFVVPELLQYEATADNIVQAVSNMIDDKRFAAQINACFTEFHEQLRCGAADRAADAVVKVLGKGRAG</sequence>
<keyword evidence="9 11" id="KW-0443">Lipid metabolism</keyword>
<comment type="function">
    <text evidence="1 11">Condensation of UDP-2,3-diacylglucosamine and 2,3-diacylglucosamine-1-phosphate to form lipid A disaccharide, a precursor of lipid A, a phosphorylated glycolipid that anchors the lipopolysaccharide to the outer membrane of the cell.</text>
</comment>
<keyword evidence="5 11" id="KW-0444">Lipid biosynthesis</keyword>
<evidence type="ECO:0000256" key="2">
    <source>
        <dbReference type="ARBA" id="ARBA00007868"/>
    </source>
</evidence>
<dbReference type="STRING" id="857265.WG78_01160"/>
<gene>
    <name evidence="11 12" type="primary">lpxB</name>
    <name evidence="12" type="ORF">WG78_01160</name>
</gene>
<evidence type="ECO:0000256" key="1">
    <source>
        <dbReference type="ARBA" id="ARBA00002056"/>
    </source>
</evidence>
<dbReference type="HAMAP" id="MF_00392">
    <property type="entry name" value="LpxB"/>
    <property type="match status" value="1"/>
</dbReference>
<dbReference type="EMBL" id="LAQT01000001">
    <property type="protein sequence ID" value="KPC55224.1"/>
    <property type="molecule type" value="Genomic_DNA"/>
</dbReference>
<evidence type="ECO:0000256" key="4">
    <source>
        <dbReference type="ARBA" id="ARBA00020902"/>
    </source>
</evidence>
<dbReference type="NCBIfam" id="TIGR00215">
    <property type="entry name" value="lpxB"/>
    <property type="match status" value="1"/>
</dbReference>
<dbReference type="EC" id="2.4.1.182" evidence="3 11"/>
<evidence type="ECO:0000256" key="10">
    <source>
        <dbReference type="ARBA" id="ARBA00048975"/>
    </source>
</evidence>
<dbReference type="InterPro" id="IPR003835">
    <property type="entry name" value="Glyco_trans_19"/>
</dbReference>
<dbReference type="OrthoDB" id="9801642at2"/>